<keyword evidence="5" id="KW-0479">Metal-binding</keyword>
<sequence>MESLRSAIKRQLLFLDAEMIQVEPQFEPLLAGLSPQNRDSAINFLQYLVLRKHDIQELQHQLHIYGLSSLASCESHTHRQIQVTLERLGVKPLHPAACTMEVGLEKMESRSHRLFGLPRESWPSSVMVTMDASFLQEKTQIESLLIHGMGVARINCAHDSESVWLKMIEKIKEASKKTGLPCQIHLDLAGPKIRTVLLKKGKEEGKAAIKNGGKIWLSDRVKGFSAKDVVVSPNEPGVVQALKVGERVFFDDGLILARVDKVTDRGVALIIERISSKKPLLKAEKGINFPDSDLAVPSLTAFDLQCLPFASAYADTIGFSFVRKPEDLAHLRSELSKIASVIPPIILKIETQEAVVRLPELLLEGMKEPDFGVMIARGDLAVEIGFERLVEIQEEISWLCEAAHVPVIWATQVLENLHKSGVASRAEITDAGRAAMAECIMINKGDHTLQVLKTLQDIAKRSRALKVKNRLTFRPLRIAEQYFERQE</sequence>
<evidence type="ECO:0000256" key="6">
    <source>
        <dbReference type="ARBA" id="ARBA00022741"/>
    </source>
</evidence>
<comment type="catalytic activity">
    <reaction evidence="12">
        <text>pyruvate + ATP = phosphoenolpyruvate + ADP + H(+)</text>
        <dbReference type="Rhea" id="RHEA:18157"/>
        <dbReference type="ChEBI" id="CHEBI:15361"/>
        <dbReference type="ChEBI" id="CHEBI:15378"/>
        <dbReference type="ChEBI" id="CHEBI:30616"/>
        <dbReference type="ChEBI" id="CHEBI:58702"/>
        <dbReference type="ChEBI" id="CHEBI:456216"/>
        <dbReference type="EC" id="2.7.1.40"/>
    </reaction>
</comment>
<comment type="similarity">
    <text evidence="2 12">Belongs to the pyruvate kinase family.</text>
</comment>
<evidence type="ECO:0000256" key="7">
    <source>
        <dbReference type="ARBA" id="ARBA00022777"/>
    </source>
</evidence>
<dbReference type="Proteomes" id="UP001596163">
    <property type="component" value="Unassembled WGS sequence"/>
</dbReference>
<dbReference type="Gene3D" id="2.40.33.10">
    <property type="entry name" value="PK beta-barrel domain-like"/>
    <property type="match status" value="1"/>
</dbReference>
<dbReference type="PANTHER" id="PTHR11817">
    <property type="entry name" value="PYRUVATE KINASE"/>
    <property type="match status" value="1"/>
</dbReference>
<dbReference type="SUPFAM" id="SSF50800">
    <property type="entry name" value="PK beta-barrel domain-like"/>
    <property type="match status" value="1"/>
</dbReference>
<evidence type="ECO:0000256" key="10">
    <source>
        <dbReference type="ARBA" id="ARBA00023152"/>
    </source>
</evidence>
<keyword evidence="11 14" id="KW-0670">Pyruvate</keyword>
<keyword evidence="15" id="KW-1185">Reference proteome</keyword>
<evidence type="ECO:0000256" key="5">
    <source>
        <dbReference type="ARBA" id="ARBA00022723"/>
    </source>
</evidence>
<protein>
    <recommendedName>
        <fullName evidence="3 12">Pyruvate kinase</fullName>
        <ecNumber evidence="3 12">2.7.1.40</ecNumber>
    </recommendedName>
</protein>
<proteinExistence type="inferred from homology"/>
<evidence type="ECO:0000256" key="12">
    <source>
        <dbReference type="RuleBase" id="RU000504"/>
    </source>
</evidence>
<evidence type="ECO:0000256" key="1">
    <source>
        <dbReference type="ARBA" id="ARBA00004997"/>
    </source>
</evidence>
<evidence type="ECO:0000256" key="11">
    <source>
        <dbReference type="ARBA" id="ARBA00023317"/>
    </source>
</evidence>
<keyword evidence="7 12" id="KW-0418">Kinase</keyword>
<keyword evidence="8" id="KW-0067">ATP-binding</keyword>
<dbReference type="InterPro" id="IPR040442">
    <property type="entry name" value="Pyrv_kinase-like_dom_sf"/>
</dbReference>
<keyword evidence="4 12" id="KW-0808">Transferase</keyword>
<dbReference type="InterPro" id="IPR011037">
    <property type="entry name" value="Pyrv_Knase-like_insert_dom_sf"/>
</dbReference>
<evidence type="ECO:0000313" key="14">
    <source>
        <dbReference type="EMBL" id="MFC5191031.1"/>
    </source>
</evidence>
<comment type="pathway">
    <text evidence="1 12">Carbohydrate degradation; glycolysis; pyruvate from D-glyceraldehyde 3-phosphate: step 5/5.</text>
</comment>
<dbReference type="EMBL" id="JBHSKS010000003">
    <property type="protein sequence ID" value="MFC5191031.1"/>
    <property type="molecule type" value="Genomic_DNA"/>
</dbReference>
<evidence type="ECO:0000256" key="9">
    <source>
        <dbReference type="ARBA" id="ARBA00022842"/>
    </source>
</evidence>
<dbReference type="EC" id="2.7.1.40" evidence="3 12"/>
<name>A0ABW0BTP1_9BACT</name>
<comment type="caution">
    <text evidence="14">The sequence shown here is derived from an EMBL/GenBank/DDBJ whole genome shotgun (WGS) entry which is preliminary data.</text>
</comment>
<keyword evidence="9 12" id="KW-0460">Magnesium</keyword>
<dbReference type="SUPFAM" id="SSF51621">
    <property type="entry name" value="Phosphoenolpyruvate/pyruvate domain"/>
    <property type="match status" value="1"/>
</dbReference>
<accession>A0ABW0BTP1</accession>
<reference evidence="15" key="1">
    <citation type="journal article" date="2019" name="Int. J. Syst. Evol. Microbiol.">
        <title>The Global Catalogue of Microorganisms (GCM) 10K type strain sequencing project: providing services to taxonomists for standard genome sequencing and annotation.</title>
        <authorList>
            <consortium name="The Broad Institute Genomics Platform"/>
            <consortium name="The Broad Institute Genome Sequencing Center for Infectious Disease"/>
            <person name="Wu L."/>
            <person name="Ma J."/>
        </authorList>
    </citation>
    <scope>NUCLEOTIDE SEQUENCE [LARGE SCALE GENOMIC DNA]</scope>
    <source>
        <strain evidence="15">CGMCC 1.7030</strain>
    </source>
</reference>
<feature type="domain" description="Pyruvate kinase barrel" evidence="13">
    <location>
        <begin position="136"/>
        <end position="442"/>
    </location>
</feature>
<evidence type="ECO:0000256" key="2">
    <source>
        <dbReference type="ARBA" id="ARBA00008663"/>
    </source>
</evidence>
<keyword evidence="6" id="KW-0547">Nucleotide-binding</keyword>
<dbReference type="GO" id="GO:0016301">
    <property type="term" value="F:kinase activity"/>
    <property type="evidence" value="ECO:0007669"/>
    <property type="project" value="UniProtKB-KW"/>
</dbReference>
<evidence type="ECO:0000313" key="15">
    <source>
        <dbReference type="Proteomes" id="UP001596163"/>
    </source>
</evidence>
<keyword evidence="10 12" id="KW-0324">Glycolysis</keyword>
<evidence type="ECO:0000259" key="13">
    <source>
        <dbReference type="Pfam" id="PF00224"/>
    </source>
</evidence>
<evidence type="ECO:0000256" key="4">
    <source>
        <dbReference type="ARBA" id="ARBA00022679"/>
    </source>
</evidence>
<dbReference type="PRINTS" id="PR01050">
    <property type="entry name" value="PYRUVTKNASE"/>
</dbReference>
<dbReference type="InterPro" id="IPR001697">
    <property type="entry name" value="Pyr_Knase"/>
</dbReference>
<dbReference type="Gene3D" id="3.20.20.60">
    <property type="entry name" value="Phosphoenolpyruvate-binding domains"/>
    <property type="match status" value="1"/>
</dbReference>
<organism evidence="14 15">
    <name type="scientific">Algoriphagus aquatilis</name>
    <dbReference type="NCBI Taxonomy" id="490186"/>
    <lineage>
        <taxon>Bacteria</taxon>
        <taxon>Pseudomonadati</taxon>
        <taxon>Bacteroidota</taxon>
        <taxon>Cytophagia</taxon>
        <taxon>Cytophagales</taxon>
        <taxon>Cyclobacteriaceae</taxon>
        <taxon>Algoriphagus</taxon>
    </lineage>
</organism>
<gene>
    <name evidence="14" type="ORF">ACFPIK_04585</name>
</gene>
<dbReference type="RefSeq" id="WP_377912699.1">
    <property type="nucleotide sequence ID" value="NZ_JBHSKS010000003.1"/>
</dbReference>
<dbReference type="Pfam" id="PF00224">
    <property type="entry name" value="PK"/>
    <property type="match status" value="1"/>
</dbReference>
<evidence type="ECO:0000256" key="8">
    <source>
        <dbReference type="ARBA" id="ARBA00022840"/>
    </source>
</evidence>
<evidence type="ECO:0000256" key="3">
    <source>
        <dbReference type="ARBA" id="ARBA00012142"/>
    </source>
</evidence>
<dbReference type="InterPro" id="IPR015793">
    <property type="entry name" value="Pyrv_Knase_brl"/>
</dbReference>
<dbReference type="InterPro" id="IPR015813">
    <property type="entry name" value="Pyrv/PenolPyrv_kinase-like_dom"/>
</dbReference>
<dbReference type="InterPro" id="IPR015806">
    <property type="entry name" value="Pyrv_Knase_insert_dom_sf"/>
</dbReference>